<dbReference type="RefSeq" id="WP_062093087.1">
    <property type="nucleotide sequence ID" value="NZ_FCOK02000144.1"/>
</dbReference>
<dbReference type="InterPro" id="IPR015879">
    <property type="entry name" value="Ring_hydroxy_dOase_asu_C_dom"/>
</dbReference>
<dbReference type="Pfam" id="PF00355">
    <property type="entry name" value="Rieske"/>
    <property type="match status" value="1"/>
</dbReference>
<dbReference type="Gene3D" id="3.90.380.10">
    <property type="entry name" value="Naphthalene 1,2-dioxygenase Alpha Subunit, Chain A, domain 1"/>
    <property type="match status" value="1"/>
</dbReference>
<dbReference type="GO" id="GO:0016491">
    <property type="term" value="F:oxidoreductase activity"/>
    <property type="evidence" value="ECO:0007669"/>
    <property type="project" value="UniProtKB-KW"/>
</dbReference>
<organism evidence="9 10">
    <name type="scientific">Caballeronia udeis</name>
    <dbReference type="NCBI Taxonomy" id="1232866"/>
    <lineage>
        <taxon>Bacteria</taxon>
        <taxon>Pseudomonadati</taxon>
        <taxon>Pseudomonadota</taxon>
        <taxon>Betaproteobacteria</taxon>
        <taxon>Burkholderiales</taxon>
        <taxon>Burkholderiaceae</taxon>
        <taxon>Caballeronia</taxon>
    </lineage>
</organism>
<protein>
    <submittedName>
        <fullName evidence="9">(Fe-S)-binding protein</fullName>
    </submittedName>
</protein>
<dbReference type="GO" id="GO:0005506">
    <property type="term" value="F:iron ion binding"/>
    <property type="evidence" value="ECO:0007669"/>
    <property type="project" value="InterPro"/>
</dbReference>
<dbReference type="SUPFAM" id="SSF50022">
    <property type="entry name" value="ISP domain"/>
    <property type="match status" value="1"/>
</dbReference>
<evidence type="ECO:0000256" key="4">
    <source>
        <dbReference type="ARBA" id="ARBA00022723"/>
    </source>
</evidence>
<reference evidence="9 10" key="1">
    <citation type="submission" date="2016-01" db="EMBL/GenBank/DDBJ databases">
        <authorList>
            <person name="Oliw E.H."/>
        </authorList>
    </citation>
    <scope>NUCLEOTIDE SEQUENCE [LARGE SCALE GENOMIC DNA]</scope>
    <source>
        <strain evidence="9">LMG 27134</strain>
    </source>
</reference>
<keyword evidence="7" id="KW-0411">Iron-sulfur</keyword>
<evidence type="ECO:0000256" key="3">
    <source>
        <dbReference type="ARBA" id="ARBA00022714"/>
    </source>
</evidence>
<dbReference type="Gene3D" id="2.102.10.10">
    <property type="entry name" value="Rieske [2Fe-2S] iron-sulphur domain"/>
    <property type="match status" value="1"/>
</dbReference>
<accession>A0A158JY84</accession>
<dbReference type="Proteomes" id="UP000054683">
    <property type="component" value="Unassembled WGS sequence"/>
</dbReference>
<evidence type="ECO:0000256" key="6">
    <source>
        <dbReference type="ARBA" id="ARBA00023004"/>
    </source>
</evidence>
<dbReference type="PRINTS" id="PR00090">
    <property type="entry name" value="RNGDIOXGNASE"/>
</dbReference>
<evidence type="ECO:0000259" key="8">
    <source>
        <dbReference type="PROSITE" id="PS51296"/>
    </source>
</evidence>
<dbReference type="Pfam" id="PF00848">
    <property type="entry name" value="Ring_hydroxyl_A"/>
    <property type="match status" value="1"/>
</dbReference>
<feature type="domain" description="Rieske" evidence="8">
    <location>
        <begin position="51"/>
        <end position="155"/>
    </location>
</feature>
<dbReference type="OrthoDB" id="9790995at2"/>
<evidence type="ECO:0000313" key="10">
    <source>
        <dbReference type="Proteomes" id="UP000054683"/>
    </source>
</evidence>
<keyword evidence="5" id="KW-0560">Oxidoreductase</keyword>
<dbReference type="GO" id="GO:0051537">
    <property type="term" value="F:2 iron, 2 sulfur cluster binding"/>
    <property type="evidence" value="ECO:0007669"/>
    <property type="project" value="UniProtKB-KW"/>
</dbReference>
<comment type="cofactor">
    <cofactor evidence="1">
        <name>Fe cation</name>
        <dbReference type="ChEBI" id="CHEBI:24875"/>
    </cofactor>
</comment>
<dbReference type="AlphaFoldDB" id="A0A158JY84"/>
<dbReference type="CDD" id="cd03469">
    <property type="entry name" value="Rieske_RO_Alpha_N"/>
    <property type="match status" value="1"/>
</dbReference>
<dbReference type="InterPro" id="IPR036922">
    <property type="entry name" value="Rieske_2Fe-2S_sf"/>
</dbReference>
<evidence type="ECO:0000256" key="1">
    <source>
        <dbReference type="ARBA" id="ARBA00001962"/>
    </source>
</evidence>
<keyword evidence="3" id="KW-0001">2Fe-2S</keyword>
<evidence type="ECO:0000313" key="9">
    <source>
        <dbReference type="EMBL" id="SAL73924.1"/>
    </source>
</evidence>
<dbReference type="EMBL" id="FCOK02000144">
    <property type="protein sequence ID" value="SAL73924.1"/>
    <property type="molecule type" value="Genomic_DNA"/>
</dbReference>
<dbReference type="InterPro" id="IPR001663">
    <property type="entry name" value="Rng_hydr_dOase-A"/>
</dbReference>
<keyword evidence="6" id="KW-0408">Iron</keyword>
<comment type="similarity">
    <text evidence="2">Belongs to the bacterial ring-hydroxylating dioxygenase alpha subunit family.</text>
</comment>
<evidence type="ECO:0000256" key="7">
    <source>
        <dbReference type="ARBA" id="ARBA00023014"/>
    </source>
</evidence>
<dbReference type="PANTHER" id="PTHR43756:SF5">
    <property type="entry name" value="CHOLINE MONOOXYGENASE, CHLOROPLASTIC"/>
    <property type="match status" value="1"/>
</dbReference>
<dbReference type="PANTHER" id="PTHR43756">
    <property type="entry name" value="CHOLINE MONOOXYGENASE, CHLOROPLASTIC"/>
    <property type="match status" value="1"/>
</dbReference>
<evidence type="ECO:0000256" key="2">
    <source>
        <dbReference type="ARBA" id="ARBA00008751"/>
    </source>
</evidence>
<sequence>MFNANQQEKSRQYVKNLVAKRKQGFSLEAPFYLSDDVFESDMRLIFGKHWLYVGTEANIREPGDYFTADFGPYSIIVLRGDDMQIAAFHNVCRHRGARLLQDQHGSVGNIVCPYHQWTYASDGALLHAELHTGADKRCLSLKDVHVRSLSGLIFVCVADVPPDDFDELARIVEPYMEPHRLQDCKVAKQVDIIENGNWKLTLENNRECYHCSGHPELLQSTFGVFGYTEADADPSHREALALHNEALKECKATWDHHGLPYGCVEHLDDRITGFRFDRNALAGPGESMTMDGRVASKRLLGNLSTARLGRFQFHLQPNSWHHLQSDHTVHFSVLPISPGKTLLRTTWLVHQDAIEGVDYDLENLTYVWEKTNDQDRFYVALTQEGALNPAYEPGPYAPSEWQVEKFCNWYVNRLSALLDA</sequence>
<proteinExistence type="inferred from homology"/>
<gene>
    <name evidence="9" type="ORF">AWB69_09104</name>
</gene>
<dbReference type="InterPro" id="IPR017941">
    <property type="entry name" value="Rieske_2Fe-2S"/>
</dbReference>
<dbReference type="SUPFAM" id="SSF55961">
    <property type="entry name" value="Bet v1-like"/>
    <property type="match status" value="1"/>
</dbReference>
<keyword evidence="4" id="KW-0479">Metal-binding</keyword>
<dbReference type="PROSITE" id="PS51296">
    <property type="entry name" value="RIESKE"/>
    <property type="match status" value="1"/>
</dbReference>
<evidence type="ECO:0000256" key="5">
    <source>
        <dbReference type="ARBA" id="ARBA00023002"/>
    </source>
</evidence>
<name>A0A158JY84_9BURK</name>
<dbReference type="CDD" id="cd08884">
    <property type="entry name" value="RHO_alpha_C_GbcA-like"/>
    <property type="match status" value="1"/>
</dbReference>